<evidence type="ECO:0000256" key="3">
    <source>
        <dbReference type="ARBA" id="ARBA00022723"/>
    </source>
</evidence>
<evidence type="ECO:0000256" key="5">
    <source>
        <dbReference type="ARBA" id="ARBA00022741"/>
    </source>
</evidence>
<evidence type="ECO:0000256" key="13">
    <source>
        <dbReference type="RuleBase" id="RU004325"/>
    </source>
</evidence>
<comment type="function">
    <text evidence="10 12">Involved in the biosynthesis of the central metabolite phospho-alpha-D-ribosyl-1-pyrophosphate (PRPP) via the transfer of pyrophosphoryl group from ATP to 1-hydroxyl of ribose-5-phosphate (Rib-5-P).</text>
</comment>
<evidence type="ECO:0000313" key="16">
    <source>
        <dbReference type="EMBL" id="SDE86601.1"/>
    </source>
</evidence>
<comment type="subunit">
    <text evidence="12">Homohexamer.</text>
</comment>
<keyword evidence="17" id="KW-1185">Reference proteome</keyword>
<evidence type="ECO:0000259" key="14">
    <source>
        <dbReference type="Pfam" id="PF00156"/>
    </source>
</evidence>
<dbReference type="PROSITE" id="PS00114">
    <property type="entry name" value="PRPP_SYNTHASE"/>
    <property type="match status" value="1"/>
</dbReference>
<comment type="subcellular location">
    <subcellularLocation>
        <location evidence="12">Cytoplasm</location>
    </subcellularLocation>
</comment>
<evidence type="ECO:0000256" key="4">
    <source>
        <dbReference type="ARBA" id="ARBA00022727"/>
    </source>
</evidence>
<dbReference type="OrthoDB" id="9777067at2"/>
<evidence type="ECO:0000259" key="15">
    <source>
        <dbReference type="Pfam" id="PF13793"/>
    </source>
</evidence>
<dbReference type="GO" id="GO:0004749">
    <property type="term" value="F:ribose phosphate diphosphokinase activity"/>
    <property type="evidence" value="ECO:0007669"/>
    <property type="project" value="UniProtKB-UniRule"/>
</dbReference>
<keyword evidence="8 12" id="KW-0460">Magnesium</keyword>
<feature type="active site" evidence="12">
    <location>
        <position position="204"/>
    </location>
</feature>
<accession>A0A1G7GET6</accession>
<evidence type="ECO:0000256" key="10">
    <source>
        <dbReference type="ARBA" id="ARBA00054914"/>
    </source>
</evidence>
<dbReference type="Pfam" id="PF13793">
    <property type="entry name" value="Pribosyltran_N"/>
    <property type="match status" value="1"/>
</dbReference>
<dbReference type="HAMAP" id="MF_00583_B">
    <property type="entry name" value="RibP_PPkinase_B"/>
    <property type="match status" value="1"/>
</dbReference>
<dbReference type="InterPro" id="IPR029099">
    <property type="entry name" value="Pribosyltran_N"/>
</dbReference>
<dbReference type="RefSeq" id="WP_090525389.1">
    <property type="nucleotide sequence ID" value="NZ_FNAH01000013.1"/>
</dbReference>
<feature type="domain" description="Ribose-phosphate pyrophosphokinase N-terminal" evidence="15">
    <location>
        <begin position="8"/>
        <end position="129"/>
    </location>
</feature>
<dbReference type="GO" id="GO:0016301">
    <property type="term" value="F:kinase activity"/>
    <property type="evidence" value="ECO:0007669"/>
    <property type="project" value="UniProtKB-KW"/>
</dbReference>
<keyword evidence="2 12" id="KW-0808">Transferase</keyword>
<feature type="binding site" evidence="12">
    <location>
        <position position="230"/>
    </location>
    <ligand>
        <name>D-ribose 5-phosphate</name>
        <dbReference type="ChEBI" id="CHEBI:78346"/>
    </ligand>
</feature>
<dbReference type="GO" id="GO:0000287">
    <property type="term" value="F:magnesium ion binding"/>
    <property type="evidence" value="ECO:0007669"/>
    <property type="project" value="UniProtKB-UniRule"/>
</dbReference>
<evidence type="ECO:0000256" key="6">
    <source>
        <dbReference type="ARBA" id="ARBA00022777"/>
    </source>
</evidence>
<dbReference type="EMBL" id="FNAH01000013">
    <property type="protein sequence ID" value="SDE86601.1"/>
    <property type="molecule type" value="Genomic_DNA"/>
</dbReference>
<dbReference type="InterPro" id="IPR000842">
    <property type="entry name" value="PRib_PP_synth_CS"/>
</dbReference>
<proteinExistence type="inferred from homology"/>
<keyword evidence="12" id="KW-0963">Cytoplasm</keyword>
<name>A0A1G7GET6_9RHOB</name>
<dbReference type="Pfam" id="PF00156">
    <property type="entry name" value="Pribosyltran"/>
    <property type="match status" value="1"/>
</dbReference>
<comment type="pathway">
    <text evidence="1 12">Metabolic intermediate biosynthesis; 5-phospho-alpha-D-ribose 1-diphosphate biosynthesis; 5-phospho-alpha-D-ribose 1-diphosphate from D-ribose 5-phosphate (route I): step 1/1.</text>
</comment>
<dbReference type="SMART" id="SM01400">
    <property type="entry name" value="Pribosyltran_N"/>
    <property type="match status" value="1"/>
</dbReference>
<keyword evidence="4 12" id="KW-0545">Nucleotide biosynthesis</keyword>
<comment type="catalytic activity">
    <reaction evidence="9 12 13">
        <text>D-ribose 5-phosphate + ATP = 5-phospho-alpha-D-ribose 1-diphosphate + AMP + H(+)</text>
        <dbReference type="Rhea" id="RHEA:15609"/>
        <dbReference type="ChEBI" id="CHEBI:15378"/>
        <dbReference type="ChEBI" id="CHEBI:30616"/>
        <dbReference type="ChEBI" id="CHEBI:58017"/>
        <dbReference type="ChEBI" id="CHEBI:78346"/>
        <dbReference type="ChEBI" id="CHEBI:456215"/>
        <dbReference type="EC" id="2.7.6.1"/>
    </reaction>
</comment>
<dbReference type="PANTHER" id="PTHR10210">
    <property type="entry name" value="RIBOSE-PHOSPHATE DIPHOSPHOKINASE FAMILY MEMBER"/>
    <property type="match status" value="1"/>
</dbReference>
<dbReference type="NCBIfam" id="TIGR01251">
    <property type="entry name" value="ribP_PPkin"/>
    <property type="match status" value="1"/>
</dbReference>
<sequence>MPAMTEPKLISGNANKPLAQSIARRMSMHRGMNVALVDARVERFNDQEIFVEVFDNVRGEDMYIIQSTSNPANDNLMELLIMTDALKRSSANRITAVIPYFGYARQDRRAKARTPISAKLVANMLSKAGVDRVLTLDLHATQIQGFFDIPVDNLYAAPIFALDIKHNFRGRIDDLMVVSPDVGGVARAREIAQRIHVPMAIVDKRREKAGEVADMTVIGDVAGKTCIIVDDICDTAGTLCKAAQLLTDHGASEVHAYITHGVLSGPAVERVQKSVMKSLVITDSINQPDPVKACSNIRIVPTAPMFAQAIINIWNGTSVSSLFELDTLGPIYEGLYSDE</sequence>
<protein>
    <recommendedName>
        <fullName evidence="12">Ribose-phosphate pyrophosphokinase</fullName>
        <shortName evidence="12">RPPK</shortName>
        <ecNumber evidence="12">2.7.6.1</ecNumber>
    </recommendedName>
    <alternativeName>
        <fullName evidence="12">5-phospho-D-ribosyl alpha-1-diphosphate synthase</fullName>
    </alternativeName>
    <alternativeName>
        <fullName evidence="12">Phosphoribosyl diphosphate synthase</fullName>
    </alternativeName>
    <alternativeName>
        <fullName evidence="12">Phosphoribosyl pyrophosphate synthase</fullName>
        <shortName evidence="12">P-Rib-PP synthase</shortName>
        <shortName evidence="12">PRPP synthase</shortName>
        <shortName evidence="12">PRPPase</shortName>
    </alternativeName>
</protein>
<feature type="binding site" evidence="12">
    <location>
        <position position="181"/>
    </location>
    <ligand>
        <name>Mg(2+)</name>
        <dbReference type="ChEBI" id="CHEBI:18420"/>
    </ligand>
</feature>
<dbReference type="GO" id="GO:0005524">
    <property type="term" value="F:ATP binding"/>
    <property type="evidence" value="ECO:0007669"/>
    <property type="project" value="UniProtKB-KW"/>
</dbReference>
<feature type="binding site" evidence="12">
    <location>
        <begin position="105"/>
        <end position="106"/>
    </location>
    <ligand>
        <name>ATP</name>
        <dbReference type="ChEBI" id="CHEBI:30616"/>
    </ligand>
</feature>
<comment type="similarity">
    <text evidence="11 12">Belongs to the ribose-phosphate pyrophosphokinase family. Class I subfamily.</text>
</comment>
<evidence type="ECO:0000256" key="2">
    <source>
        <dbReference type="ARBA" id="ARBA00022679"/>
    </source>
</evidence>
<dbReference type="EC" id="2.7.6.1" evidence="12"/>
<feature type="binding site" evidence="12">
    <location>
        <position position="139"/>
    </location>
    <ligand>
        <name>Mg(2+)</name>
        <dbReference type="ChEBI" id="CHEBI:18420"/>
    </ligand>
</feature>
<dbReference type="PANTHER" id="PTHR10210:SF41">
    <property type="entry name" value="RIBOSE-PHOSPHATE PYROPHOSPHOKINASE 1, CHLOROPLASTIC"/>
    <property type="match status" value="1"/>
</dbReference>
<reference evidence="16 17" key="1">
    <citation type="submission" date="2016-10" db="EMBL/GenBank/DDBJ databases">
        <authorList>
            <person name="de Groot N.N."/>
        </authorList>
    </citation>
    <scope>NUCLEOTIDE SEQUENCE [LARGE SCALE GENOMIC DNA]</scope>
    <source>
        <strain evidence="16 17">DSM 22220</strain>
    </source>
</reference>
<feature type="binding site" evidence="12">
    <location>
        <position position="206"/>
    </location>
    <ligand>
        <name>D-ribose 5-phosphate</name>
        <dbReference type="ChEBI" id="CHEBI:78346"/>
    </ligand>
</feature>
<dbReference type="GO" id="GO:0009156">
    <property type="term" value="P:ribonucleoside monophosphate biosynthetic process"/>
    <property type="evidence" value="ECO:0007669"/>
    <property type="project" value="InterPro"/>
</dbReference>
<dbReference type="InterPro" id="IPR037515">
    <property type="entry name" value="Rib-P_diPkinase_bac"/>
</dbReference>
<evidence type="ECO:0000256" key="7">
    <source>
        <dbReference type="ARBA" id="ARBA00022840"/>
    </source>
</evidence>
<dbReference type="FunFam" id="3.40.50.2020:FF:000001">
    <property type="entry name" value="Ribose-phosphate pyrophosphokinase"/>
    <property type="match status" value="1"/>
</dbReference>
<dbReference type="CDD" id="cd06223">
    <property type="entry name" value="PRTases_typeI"/>
    <property type="match status" value="1"/>
</dbReference>
<feature type="binding site" evidence="12">
    <location>
        <begin position="46"/>
        <end position="48"/>
    </location>
    <ligand>
        <name>ATP</name>
        <dbReference type="ChEBI" id="CHEBI:30616"/>
    </ligand>
</feature>
<dbReference type="NCBIfam" id="NF002320">
    <property type="entry name" value="PRK01259.1"/>
    <property type="match status" value="1"/>
</dbReference>
<comment type="cofactor">
    <cofactor evidence="12">
        <name>Mg(2+)</name>
        <dbReference type="ChEBI" id="CHEBI:18420"/>
    </cofactor>
    <text evidence="12">Binds 2 Mg(2+) ions per subunit.</text>
</comment>
<keyword evidence="6 12" id="KW-0418">Kinase</keyword>
<dbReference type="InterPro" id="IPR029057">
    <property type="entry name" value="PRTase-like"/>
</dbReference>
<organism evidence="16 17">
    <name type="scientific">Paracoccus isoporae</name>
    <dbReference type="NCBI Taxonomy" id="591205"/>
    <lineage>
        <taxon>Bacteria</taxon>
        <taxon>Pseudomonadati</taxon>
        <taxon>Pseudomonadota</taxon>
        <taxon>Alphaproteobacteria</taxon>
        <taxon>Rhodobacterales</taxon>
        <taxon>Paracoccaceae</taxon>
        <taxon>Paracoccus</taxon>
    </lineage>
</organism>
<evidence type="ECO:0000313" key="17">
    <source>
        <dbReference type="Proteomes" id="UP000199344"/>
    </source>
</evidence>
<dbReference type="Gene3D" id="3.40.50.2020">
    <property type="match status" value="2"/>
</dbReference>
<dbReference type="STRING" id="591205.SAMN05421538_11324"/>
<evidence type="ECO:0000256" key="1">
    <source>
        <dbReference type="ARBA" id="ARBA00004996"/>
    </source>
</evidence>
<dbReference type="InterPro" id="IPR000836">
    <property type="entry name" value="PRTase_dom"/>
</dbReference>
<dbReference type="AlphaFoldDB" id="A0A1G7GET6"/>
<feature type="domain" description="Phosphoribosyltransferase" evidence="14">
    <location>
        <begin position="151"/>
        <end position="290"/>
    </location>
</feature>
<dbReference type="UniPathway" id="UPA00087">
    <property type="reaction ID" value="UER00172"/>
</dbReference>
<keyword evidence="5 12" id="KW-0547">Nucleotide-binding</keyword>
<evidence type="ECO:0000256" key="8">
    <source>
        <dbReference type="ARBA" id="ARBA00022842"/>
    </source>
</evidence>
<evidence type="ECO:0000256" key="12">
    <source>
        <dbReference type="HAMAP-Rule" id="MF_00583"/>
    </source>
</evidence>
<dbReference type="Proteomes" id="UP000199344">
    <property type="component" value="Unassembled WGS sequence"/>
</dbReference>
<dbReference type="GO" id="GO:0006164">
    <property type="term" value="P:purine nucleotide biosynthetic process"/>
    <property type="evidence" value="ECO:0007669"/>
    <property type="project" value="TreeGrafter"/>
</dbReference>
<feature type="binding site" evidence="12">
    <location>
        <begin position="234"/>
        <end position="238"/>
    </location>
    <ligand>
        <name>D-ribose 5-phosphate</name>
        <dbReference type="ChEBI" id="CHEBI:78346"/>
    </ligand>
</feature>
<dbReference type="SUPFAM" id="SSF53271">
    <property type="entry name" value="PRTase-like"/>
    <property type="match status" value="1"/>
</dbReference>
<evidence type="ECO:0000256" key="9">
    <source>
        <dbReference type="ARBA" id="ARBA00049535"/>
    </source>
</evidence>
<evidence type="ECO:0000256" key="11">
    <source>
        <dbReference type="ARBA" id="ARBA00061444"/>
    </source>
</evidence>
<dbReference type="InterPro" id="IPR005946">
    <property type="entry name" value="Rib-P_diPkinase"/>
</dbReference>
<dbReference type="GO" id="GO:0002189">
    <property type="term" value="C:ribose phosphate diphosphokinase complex"/>
    <property type="evidence" value="ECO:0007669"/>
    <property type="project" value="TreeGrafter"/>
</dbReference>
<dbReference type="GO" id="GO:0006015">
    <property type="term" value="P:5-phosphoribose 1-diphosphate biosynthetic process"/>
    <property type="evidence" value="ECO:0007669"/>
    <property type="project" value="UniProtKB-UniRule"/>
</dbReference>
<gene>
    <name evidence="12" type="primary">prs</name>
    <name evidence="16" type="ORF">SAMN05421538_11324</name>
</gene>
<dbReference type="GO" id="GO:0005737">
    <property type="term" value="C:cytoplasm"/>
    <property type="evidence" value="ECO:0007669"/>
    <property type="project" value="UniProtKB-SubCell"/>
</dbReference>
<keyword evidence="7 12" id="KW-0067">ATP-binding</keyword>
<keyword evidence="3 12" id="KW-0479">Metal-binding</keyword>